<feature type="region of interest" description="Disordered" evidence="6">
    <location>
        <begin position="108"/>
        <end position="127"/>
    </location>
</feature>
<keyword evidence="9" id="KW-1185">Reference proteome</keyword>
<feature type="repeat" description="TPR" evidence="5">
    <location>
        <begin position="140"/>
        <end position="173"/>
    </location>
</feature>
<evidence type="ECO:0000313" key="9">
    <source>
        <dbReference type="Proteomes" id="UP001527925"/>
    </source>
</evidence>
<feature type="compositionally biased region" description="Basic and acidic residues" evidence="6">
    <location>
        <begin position="350"/>
        <end position="360"/>
    </location>
</feature>
<evidence type="ECO:0000259" key="7">
    <source>
        <dbReference type="Pfam" id="PF13877"/>
    </source>
</evidence>
<keyword evidence="2 5" id="KW-0802">TPR repeat</keyword>
<feature type="compositionally biased region" description="Polar residues" evidence="6">
    <location>
        <begin position="399"/>
        <end position="418"/>
    </location>
</feature>
<feature type="compositionally biased region" description="Low complexity" evidence="6">
    <location>
        <begin position="378"/>
        <end position="389"/>
    </location>
</feature>
<feature type="domain" description="RNA-polymerase II-associated protein 3-like C-terminal" evidence="7">
    <location>
        <begin position="423"/>
        <end position="513"/>
    </location>
</feature>
<dbReference type="PANTHER" id="PTHR46423:SF1">
    <property type="entry name" value="RNA POLYMERASE II-ASSOCIATED PROTEIN 3"/>
    <property type="match status" value="1"/>
</dbReference>
<feature type="region of interest" description="Disordered" evidence="6">
    <location>
        <begin position="251"/>
        <end position="420"/>
    </location>
</feature>
<dbReference type="Proteomes" id="UP001527925">
    <property type="component" value="Unassembled WGS sequence"/>
</dbReference>
<comment type="similarity">
    <text evidence="3">Belongs to the RPAP3 family.</text>
</comment>
<dbReference type="SUPFAM" id="SSF48452">
    <property type="entry name" value="TPR-like"/>
    <property type="match status" value="1"/>
</dbReference>
<dbReference type="InterPro" id="IPR019734">
    <property type="entry name" value="TPR_rpt"/>
</dbReference>
<evidence type="ECO:0000256" key="4">
    <source>
        <dbReference type="ARBA" id="ARBA00040133"/>
    </source>
</evidence>
<proteinExistence type="inferred from homology"/>
<evidence type="ECO:0000256" key="6">
    <source>
        <dbReference type="SAM" id="MobiDB-lite"/>
    </source>
</evidence>
<dbReference type="InterPro" id="IPR011990">
    <property type="entry name" value="TPR-like_helical_dom_sf"/>
</dbReference>
<reference evidence="8 9" key="1">
    <citation type="submission" date="2023-09" db="EMBL/GenBank/DDBJ databases">
        <title>Pangenome analysis of Batrachochytrium dendrobatidis and related Chytrids.</title>
        <authorList>
            <person name="Yacoub M.N."/>
            <person name="Stajich J.E."/>
            <person name="James T.Y."/>
        </authorList>
    </citation>
    <scope>NUCLEOTIDE SEQUENCE [LARGE SCALE GENOMIC DNA]</scope>
    <source>
        <strain evidence="8 9">JEL0888</strain>
    </source>
</reference>
<dbReference type="InterPro" id="IPR051966">
    <property type="entry name" value="RPAP3"/>
</dbReference>
<dbReference type="PANTHER" id="PTHR46423">
    <property type="entry name" value="RNA POLYMERASE II-ASSOCIATED PROTEIN 3"/>
    <property type="match status" value="1"/>
</dbReference>
<sequence>MEAALRVRRNAEEYRESVSDLLSWEKQMQKQDTAAKKAHARTGGMRMPPVRARGDIATAAAAEAASQATSAAAAAPAAKPGQPKLKSWDYRAWDKFDVDKALEEIDYGASEKPSTQPAEPSTFVNDEAVEEDEVNRIEEALVEKEKGNEYFKRKDFKKAVACYTKSFKLNPDDVTPVVNRALAYLKMKRWTEAESDCTHGLSMQPKNVKALWRRGIARRELGKLEEAMAAVLEPTNASVKEELNAVEKSIEAKNQASKPVPAKPAQSEPVAEKPEDAKPAAPRRRRLEIQEVGDPSLYVPPSVKADAALADQPSKSTAKIDNGPKSDAASQQPISPAPVSLKPEPAASADAEKEHPKAKIEPAQVAALDAPAPPATPPSDAKPADPAAPNRQEPPKSAPTLTPKSAPASPSSRTTQQLVPGVPKTMYEFERDWKSLKNDNAGLYAYLRAIPAASLPRIFQRSLESHYVSKMLEIMSEFYIENDSRRVLCDAMIAMTRIERFSMATMFLSKSDKQAAANLVAHLAADGSDIPAGEIEQIKKAFKVK</sequence>
<evidence type="ECO:0000313" key="8">
    <source>
        <dbReference type="EMBL" id="KAL2917942.1"/>
    </source>
</evidence>
<feature type="region of interest" description="Disordered" evidence="6">
    <location>
        <begin position="30"/>
        <end position="49"/>
    </location>
</feature>
<dbReference type="PROSITE" id="PS50005">
    <property type="entry name" value="TPR"/>
    <property type="match status" value="1"/>
</dbReference>
<evidence type="ECO:0000256" key="5">
    <source>
        <dbReference type="PROSITE-ProRule" id="PRU00339"/>
    </source>
</evidence>
<evidence type="ECO:0000256" key="3">
    <source>
        <dbReference type="ARBA" id="ARBA00038275"/>
    </source>
</evidence>
<dbReference type="SMART" id="SM00028">
    <property type="entry name" value="TPR"/>
    <property type="match status" value="3"/>
</dbReference>
<dbReference type="EMBL" id="JADGIZ020000008">
    <property type="protein sequence ID" value="KAL2917942.1"/>
    <property type="molecule type" value="Genomic_DNA"/>
</dbReference>
<protein>
    <recommendedName>
        <fullName evidence="4">RNA polymerase II-associated protein 3</fullName>
    </recommendedName>
</protein>
<dbReference type="Gene3D" id="1.25.40.10">
    <property type="entry name" value="Tetratricopeptide repeat domain"/>
    <property type="match status" value="1"/>
</dbReference>
<dbReference type="Pfam" id="PF13877">
    <property type="entry name" value="RPAP3_C"/>
    <property type="match status" value="1"/>
</dbReference>
<dbReference type="Pfam" id="PF00515">
    <property type="entry name" value="TPR_1"/>
    <property type="match status" value="1"/>
</dbReference>
<dbReference type="InterPro" id="IPR025986">
    <property type="entry name" value="RPAP3-like_C"/>
</dbReference>
<feature type="compositionally biased region" description="Polar residues" evidence="6">
    <location>
        <begin position="112"/>
        <end position="123"/>
    </location>
</feature>
<evidence type="ECO:0000256" key="2">
    <source>
        <dbReference type="ARBA" id="ARBA00022803"/>
    </source>
</evidence>
<name>A0ABR4NEJ8_9FUNG</name>
<organism evidence="8 9">
    <name type="scientific">Polyrhizophydium stewartii</name>
    <dbReference type="NCBI Taxonomy" id="2732419"/>
    <lineage>
        <taxon>Eukaryota</taxon>
        <taxon>Fungi</taxon>
        <taxon>Fungi incertae sedis</taxon>
        <taxon>Chytridiomycota</taxon>
        <taxon>Chytridiomycota incertae sedis</taxon>
        <taxon>Chytridiomycetes</taxon>
        <taxon>Rhizophydiales</taxon>
        <taxon>Rhizophydiales incertae sedis</taxon>
        <taxon>Polyrhizophydium</taxon>
    </lineage>
</organism>
<gene>
    <name evidence="8" type="ORF">HK105_202356</name>
</gene>
<accession>A0ABR4NEJ8</accession>
<comment type="caution">
    <text evidence="8">The sequence shown here is derived from an EMBL/GenBank/DDBJ whole genome shotgun (WGS) entry which is preliminary data.</text>
</comment>
<keyword evidence="1" id="KW-0677">Repeat</keyword>
<evidence type="ECO:0000256" key="1">
    <source>
        <dbReference type="ARBA" id="ARBA00022737"/>
    </source>
</evidence>